<feature type="compositionally biased region" description="Acidic residues" evidence="1">
    <location>
        <begin position="121"/>
        <end position="132"/>
    </location>
</feature>
<feature type="compositionally biased region" description="Basic residues" evidence="1">
    <location>
        <begin position="278"/>
        <end position="292"/>
    </location>
</feature>
<feature type="compositionally biased region" description="Basic and acidic residues" evidence="1">
    <location>
        <begin position="402"/>
        <end position="432"/>
    </location>
</feature>
<keyword evidence="3" id="KW-1185">Reference proteome</keyword>
<feature type="region of interest" description="Disordered" evidence="1">
    <location>
        <begin position="585"/>
        <end position="874"/>
    </location>
</feature>
<evidence type="ECO:0000256" key="1">
    <source>
        <dbReference type="SAM" id="MobiDB-lite"/>
    </source>
</evidence>
<feature type="compositionally biased region" description="Basic and acidic residues" evidence="1">
    <location>
        <begin position="439"/>
        <end position="451"/>
    </location>
</feature>
<feature type="compositionally biased region" description="Acidic residues" evidence="1">
    <location>
        <begin position="356"/>
        <end position="367"/>
    </location>
</feature>
<sequence>MANRKLKGPSHFCEWVVGTTIESALGPIPKSKPPKNKKREVVRVEVTTDDESEEDTVRITYPRTGRNVPPSPPDPEPESEPEPEPAPVVTEAKTVIKKVRFEDGPVKSALKQTVITTPFESSDETSESEPESDSSQSENISSSDATDSDAESSETSPKKKRKKRKKKRQKQKQIEADSESDWDSDPDPTCKCHKCVKGREILRRIGKKKSKEYTPPSPENSESEAEEPPKHNQQTAKKKKKGTRWMHEPELDSYAYDSAKDTSESEYDTPPLWQQRQFNRKQSKKQGKQKGKKQQEPVSEPETSESEPEPPWKGWKNKKQQQKTNAKKAGKKGKKFAPDPEPDETDGESSESAKETEDEVELEEEPEQQSKGKQKNNKKQGPKQASKANKQTNKKNKKQKADKKANKEPEDPKEAEAEEKTSEGTKEQDQGKFRKMRGKEKAQPRYKDGVKKGNYPEGLPGPHMRRPQLIEPIRAQVVQTERVIETPEDPAPNAYYDPEHNVMRVYHGPVYGNHQSNALYPDRNGFTRPLPMGTPHPMHNPFYYGFNNPKEYPHYAPMSPYHQQYAGVPPPDAYSHVPITQGMSHPPWYAMGGPPGPPPGPPQAPASYGPKTAPASSKDKASQNNNVGPPSLTGKDNPYLPKKYRQCGAWGSQGARTASKEHSQPSGSVRAASNTWGGSNNNDQGNTWDSNNSNDQGNNWNSSNNNDPGSSWNTEGVDDQNTQNDQVDWGTTGQDNSNGNNVGGGDEQNNTWGNNTNENQAVTDWNNGDNGGTQETAPNSHWDPVQRAGWSTGSNKSNETVVKGAHWGNDTFPGASGDWDHSKDGVSSVGQGADNNVGVCGANDGNANGNENGNRNGNGQPASSAGDDPDNVMPGTWVETPAVTAPWGDPSAAQDTNGAADVWGYGIRKIKDAMTDCLLFLHTTPDMRKLDFSLDLSQVIFLLFFWAQKVNILKLLPRKMRRNAMIQTNPP</sequence>
<feature type="compositionally biased region" description="Pro residues" evidence="1">
    <location>
        <begin position="594"/>
        <end position="604"/>
    </location>
</feature>
<feature type="compositionally biased region" description="Low complexity" evidence="1">
    <location>
        <begin position="382"/>
        <end position="391"/>
    </location>
</feature>
<feature type="compositionally biased region" description="Low complexity" evidence="1">
    <location>
        <begin position="133"/>
        <end position="145"/>
    </location>
</feature>
<evidence type="ECO:0000313" key="3">
    <source>
        <dbReference type="Proteomes" id="UP000253153"/>
    </source>
</evidence>
<dbReference type="AlphaFoldDB" id="A0A366S8X8"/>
<feature type="compositionally biased region" description="Basic residues" evidence="1">
    <location>
        <begin position="315"/>
        <end position="335"/>
    </location>
</feature>
<feature type="compositionally biased region" description="Polar residues" evidence="1">
    <location>
        <begin position="789"/>
        <end position="800"/>
    </location>
</feature>
<name>A0A366S8X8_9HYPO</name>
<feature type="compositionally biased region" description="Acidic residues" evidence="1">
    <location>
        <begin position="340"/>
        <end position="349"/>
    </location>
</feature>
<feature type="compositionally biased region" description="Polar residues" evidence="1">
    <location>
        <begin position="761"/>
        <end position="779"/>
    </location>
</feature>
<feature type="compositionally biased region" description="Acidic residues" evidence="1">
    <location>
        <begin position="176"/>
        <end position="186"/>
    </location>
</feature>
<comment type="caution">
    <text evidence="2">The sequence shown here is derived from an EMBL/GenBank/DDBJ whole genome shotgun (WGS) entry which is preliminary data.</text>
</comment>
<feature type="compositionally biased region" description="Low complexity" evidence="1">
    <location>
        <begin position="688"/>
        <end position="728"/>
    </location>
</feature>
<dbReference type="EMBL" id="QKXC01000033">
    <property type="protein sequence ID" value="RBR25793.1"/>
    <property type="molecule type" value="Genomic_DNA"/>
</dbReference>
<feature type="region of interest" description="Disordered" evidence="1">
    <location>
        <begin position="24"/>
        <end position="465"/>
    </location>
</feature>
<feature type="compositionally biased region" description="Basic residues" evidence="1">
    <location>
        <begin position="158"/>
        <end position="171"/>
    </location>
</feature>
<organism evidence="2 3">
    <name type="scientific">Fusarium coffeatum</name>
    <dbReference type="NCBI Taxonomy" id="231269"/>
    <lineage>
        <taxon>Eukaryota</taxon>
        <taxon>Fungi</taxon>
        <taxon>Dikarya</taxon>
        <taxon>Ascomycota</taxon>
        <taxon>Pezizomycotina</taxon>
        <taxon>Sordariomycetes</taxon>
        <taxon>Hypocreomycetidae</taxon>
        <taxon>Hypocreales</taxon>
        <taxon>Nectriaceae</taxon>
        <taxon>Fusarium</taxon>
        <taxon>Fusarium incarnatum-equiseti species complex</taxon>
    </lineage>
</organism>
<dbReference type="RefSeq" id="XP_031020384.1">
    <property type="nucleotide sequence ID" value="XM_031155537.1"/>
</dbReference>
<reference evidence="2 3" key="1">
    <citation type="submission" date="2018-06" db="EMBL/GenBank/DDBJ databases">
        <title>Fusarium incarnatum-equiseti species complex species 28.</title>
        <authorList>
            <person name="Gardiner D.M."/>
        </authorList>
    </citation>
    <scope>NUCLEOTIDE SEQUENCE [LARGE SCALE GENOMIC DNA]</scope>
    <source>
        <strain evidence="2 3">FIESC_28</strain>
    </source>
</reference>
<feature type="compositionally biased region" description="Polar residues" evidence="1">
    <location>
        <begin position="664"/>
        <end position="687"/>
    </location>
</feature>
<feature type="compositionally biased region" description="Basic residues" evidence="1">
    <location>
        <begin position="372"/>
        <end position="381"/>
    </location>
</feature>
<gene>
    <name evidence="2" type="ORF">FIESC28_01386</name>
</gene>
<protein>
    <submittedName>
        <fullName evidence="2">Uncharacterized protein</fullName>
    </submittedName>
</protein>
<evidence type="ECO:0000313" key="2">
    <source>
        <dbReference type="EMBL" id="RBR25793.1"/>
    </source>
</evidence>
<proteinExistence type="predicted"/>
<accession>A0A366S8X8</accession>
<feature type="compositionally biased region" description="Polar residues" evidence="1">
    <location>
        <begin position="110"/>
        <end position="119"/>
    </location>
</feature>
<dbReference type="GeneID" id="41990833"/>
<dbReference type="Proteomes" id="UP000253153">
    <property type="component" value="Unassembled WGS sequence"/>
</dbReference>
<feature type="compositionally biased region" description="Low complexity" evidence="1">
    <location>
        <begin position="834"/>
        <end position="859"/>
    </location>
</feature>
<feature type="compositionally biased region" description="Basic residues" evidence="1">
    <location>
        <begin position="392"/>
        <end position="401"/>
    </location>
</feature>
<dbReference type="OrthoDB" id="3439935at2759"/>
<feature type="compositionally biased region" description="Low complexity" evidence="1">
    <location>
        <begin position="747"/>
        <end position="760"/>
    </location>
</feature>